<name>A0ABR2IQE3_9EUKA</name>
<dbReference type="InterPro" id="IPR026906">
    <property type="entry name" value="LRR_5"/>
</dbReference>
<evidence type="ECO:0000313" key="2">
    <source>
        <dbReference type="Proteomes" id="UP001470230"/>
    </source>
</evidence>
<accession>A0ABR2IQE3</accession>
<sequence>MVPSKNQRLKLCEDCTLYGKSDENLDDFDTILIGNKYDYNSKVTIPANIKYIYPYSFSGAKIKEIEILPNSKLLCIGDEAYKGSIASFTFPKNIIKIGRGLNIQKVIFECGSKLSLFRYMYVYEGSVTILSDLRPYIIALFKKYNGERLINFIVPSENKRYKSLDNLILYKSKEDSDDFDVLLSASNTSSLKIPSSIKYIFPYCFFKCNLQKIEFPEDSQLLSIGEHAFEEVPIETIKIPPHVTEIGDYAFKFCSKLINVVFPNNSELRSIGREAFYLTSITSITIPQHVTEIGDSAFYNTSKKINVVFPNNSELR</sequence>
<dbReference type="PANTHER" id="PTHR45661">
    <property type="entry name" value="SURFACE ANTIGEN"/>
    <property type="match status" value="1"/>
</dbReference>
<dbReference type="Proteomes" id="UP001470230">
    <property type="component" value="Unassembled WGS sequence"/>
</dbReference>
<gene>
    <name evidence="1" type="ORF">M9Y10_009537</name>
</gene>
<dbReference type="SUPFAM" id="SSF52058">
    <property type="entry name" value="L domain-like"/>
    <property type="match status" value="1"/>
</dbReference>
<proteinExistence type="predicted"/>
<dbReference type="InterPro" id="IPR053139">
    <property type="entry name" value="Surface_bspA-like"/>
</dbReference>
<evidence type="ECO:0000313" key="1">
    <source>
        <dbReference type="EMBL" id="KAK8866573.1"/>
    </source>
</evidence>
<dbReference type="EMBL" id="JAPFFF010000015">
    <property type="protein sequence ID" value="KAK8866573.1"/>
    <property type="molecule type" value="Genomic_DNA"/>
</dbReference>
<dbReference type="Gene3D" id="3.80.10.10">
    <property type="entry name" value="Ribonuclease Inhibitor"/>
    <property type="match status" value="2"/>
</dbReference>
<dbReference type="PANTHER" id="PTHR45661:SF3">
    <property type="entry name" value="IG-LIKE DOMAIN-CONTAINING PROTEIN"/>
    <property type="match status" value="1"/>
</dbReference>
<dbReference type="Pfam" id="PF13306">
    <property type="entry name" value="LRR_5"/>
    <property type="match status" value="2"/>
</dbReference>
<dbReference type="InterPro" id="IPR032675">
    <property type="entry name" value="LRR_dom_sf"/>
</dbReference>
<keyword evidence="2" id="KW-1185">Reference proteome</keyword>
<comment type="caution">
    <text evidence="1">The sequence shown here is derived from an EMBL/GenBank/DDBJ whole genome shotgun (WGS) entry which is preliminary data.</text>
</comment>
<organism evidence="1 2">
    <name type="scientific">Tritrichomonas musculus</name>
    <dbReference type="NCBI Taxonomy" id="1915356"/>
    <lineage>
        <taxon>Eukaryota</taxon>
        <taxon>Metamonada</taxon>
        <taxon>Parabasalia</taxon>
        <taxon>Tritrichomonadida</taxon>
        <taxon>Tritrichomonadidae</taxon>
        <taxon>Tritrichomonas</taxon>
    </lineage>
</organism>
<evidence type="ECO:0008006" key="3">
    <source>
        <dbReference type="Google" id="ProtNLM"/>
    </source>
</evidence>
<protein>
    <recommendedName>
        <fullName evidence="3">Surface antigen BspA-like</fullName>
    </recommendedName>
</protein>
<reference evidence="1 2" key="1">
    <citation type="submission" date="2024-04" db="EMBL/GenBank/DDBJ databases">
        <title>Tritrichomonas musculus Genome.</title>
        <authorList>
            <person name="Alves-Ferreira E."/>
            <person name="Grigg M."/>
            <person name="Lorenzi H."/>
            <person name="Galac M."/>
        </authorList>
    </citation>
    <scope>NUCLEOTIDE SEQUENCE [LARGE SCALE GENOMIC DNA]</scope>
    <source>
        <strain evidence="1 2">EAF2021</strain>
    </source>
</reference>